<dbReference type="PATRIC" id="fig|1324261.3.peg.5044"/>
<evidence type="ECO:0000256" key="1">
    <source>
        <dbReference type="SAM" id="SignalP"/>
    </source>
</evidence>
<feature type="signal peptide" evidence="1">
    <location>
        <begin position="1"/>
        <end position="29"/>
    </location>
</feature>
<dbReference type="EMBL" id="JLXW01000011">
    <property type="protein sequence ID" value="KBZ59438.1"/>
    <property type="molecule type" value="Genomic_DNA"/>
</dbReference>
<evidence type="ECO:0008006" key="4">
    <source>
        <dbReference type="Google" id="ProtNLM"/>
    </source>
</evidence>
<reference evidence="2 3" key="1">
    <citation type="submission" date="2014-04" db="EMBL/GenBank/DDBJ databases">
        <title>The Genome Sequence of Mycobacterium tuberculosis TKK-01-0051.</title>
        <authorList>
            <consortium name="The Broad Institute Genomics Platform"/>
            <consortium name="The Broad Institute Genome Sequencing Center for Infectious Disease"/>
            <person name="Earl A.M."/>
            <person name="Cohen K."/>
            <person name="Pym A."/>
            <person name="Bishai W."/>
            <person name="Maharaj K."/>
            <person name="Desjardins C."/>
            <person name="Abeel T."/>
            <person name="Young S."/>
            <person name="Zeng Q."/>
            <person name="Gargeya S."/>
            <person name="Abouelleil A."/>
            <person name="Alvarado L."/>
            <person name="Chapman S.B."/>
            <person name="Gainer-Dewar J."/>
            <person name="Goldberg J."/>
            <person name="Griggs A."/>
            <person name="Gujja S."/>
            <person name="Hansen M."/>
            <person name="Howarth C."/>
            <person name="Imamovic A."/>
            <person name="Larimer J."/>
            <person name="Murphy C."/>
            <person name="Naylor J."/>
            <person name="Pearson M."/>
            <person name="Poon T.W."/>
            <person name="Priest M."/>
            <person name="Roberts A."/>
            <person name="Saif S."/>
            <person name="Shea T."/>
            <person name="Sykes S."/>
            <person name="Wortman J."/>
            <person name="Nusbaum C."/>
            <person name="Birren B."/>
        </authorList>
    </citation>
    <scope>NUCLEOTIDE SEQUENCE [LARGE SCALE GENOMIC DNA]</scope>
    <source>
        <strain evidence="2 3">TKK-01-0051</strain>
    </source>
</reference>
<evidence type="ECO:0000313" key="3">
    <source>
        <dbReference type="Proteomes" id="UP000025947"/>
    </source>
</evidence>
<protein>
    <recommendedName>
        <fullName evidence="4">Secreted protein</fullName>
    </recommendedName>
</protein>
<accession>A0A051TRV4</accession>
<dbReference type="RefSeq" id="WP_044487292.1">
    <property type="nucleotide sequence ID" value="NZ_KK328284.1"/>
</dbReference>
<feature type="chain" id="PRO_5001564225" description="Secreted protein" evidence="1">
    <location>
        <begin position="30"/>
        <end position="173"/>
    </location>
</feature>
<dbReference type="Proteomes" id="UP000025947">
    <property type="component" value="Unassembled WGS sequence"/>
</dbReference>
<keyword evidence="1" id="KW-0732">Signal</keyword>
<comment type="caution">
    <text evidence="2">The sequence shown here is derived from an EMBL/GenBank/DDBJ whole genome shotgun (WGS) entry which is preliminary data.</text>
</comment>
<evidence type="ECO:0000313" key="2">
    <source>
        <dbReference type="EMBL" id="KBZ59438.1"/>
    </source>
</evidence>
<dbReference type="AlphaFoldDB" id="A0A051TRV4"/>
<name>A0A051TRV4_9MYCO</name>
<sequence>MRSVKTLTTATLVAATVFGGLCTASPAQAITKEDVALNGTYRVTSIGDYAQRNDQYFGEPTVYQVWTISSTCDSTMECHGSVTSDQGWTAPLYLKDGEMWKVRREVPNWERCEDGTAFPGEQQFFFYPVNDNGGFQIGSRVLSGKDKTVGPSGACGQNNWLDIAMPLRLDQLS</sequence>
<gene>
    <name evidence="2" type="ORF">K875_04999</name>
</gene>
<dbReference type="HOGENOM" id="CLU_135576_0_0_11"/>
<keyword evidence="3" id="KW-1185">Reference proteome</keyword>
<proteinExistence type="predicted"/>
<organism evidence="2 3">
    <name type="scientific">Mycobacterium [tuberculosis] TKK-01-0051</name>
    <dbReference type="NCBI Taxonomy" id="1324261"/>
    <lineage>
        <taxon>Bacteria</taxon>
        <taxon>Bacillati</taxon>
        <taxon>Actinomycetota</taxon>
        <taxon>Actinomycetes</taxon>
        <taxon>Mycobacteriales</taxon>
        <taxon>Mycobacteriaceae</taxon>
        <taxon>Mycobacterium</taxon>
        <taxon>Mycobacterium avium complex (MAC)</taxon>
    </lineage>
</organism>